<comment type="similarity">
    <text evidence="2">Belongs to the Gfo/Idh/MocA family. Glycosyl hydrolase 109 subfamily.</text>
</comment>
<proteinExistence type="inferred from homology"/>
<dbReference type="SUPFAM" id="SSF51735">
    <property type="entry name" value="NAD(P)-binding Rossmann-fold domains"/>
    <property type="match status" value="1"/>
</dbReference>
<sequence>MKHYSVSSFQPSRPAGQRSVVGLAAQPMERVRVGFVGLGQRGREAVMRWCHLERTDIVAVCDLSADSVADVQQLLRDNGRPAALAFSSAEQLCDMPNLDLVYVCTDWASHFSMACCALEHGHHVAVEVPAVMTIREAWQLVDLAERQQLHCMMLENCCYDYFELATAAMAQQGLLGEVVHGEGGYCHNLGDRWEPWRLRYNAVHRGDVYPTHGLGPVCLAMGVHRGDTLRTLVSMDTTPSPAVCQHHASIVADEAESASTAPNGFANGAVTTTLMRTALGRTIQLSHDVQTPRPYSRGYRLVGTKGYADKYPVEQLWVGEKEVRRDEVEAMIERFLPDDIRSLRHTAEQYDNRGGISYIMDYRLVDSLVKGRPLDMDVYDLAEWCAVVELSELSISQGSVPVAVPDFCRK</sequence>
<feature type="domain" description="Gfo/Idh/MocA-like oxidoreductase N-terminal" evidence="6">
    <location>
        <begin position="31"/>
        <end position="153"/>
    </location>
</feature>
<dbReference type="Pfam" id="PF01408">
    <property type="entry name" value="GFO_IDH_MocA"/>
    <property type="match status" value="1"/>
</dbReference>
<keyword evidence="9" id="KW-1185">Reference proteome</keyword>
<dbReference type="InterPro" id="IPR049303">
    <property type="entry name" value="Glyco_hydro_109_C"/>
</dbReference>
<evidence type="ECO:0000313" key="9">
    <source>
        <dbReference type="Proteomes" id="UP001487296"/>
    </source>
</evidence>
<name>A0ABV1FSR8_9BACT</name>
<dbReference type="EMBL" id="JBBNFP010000048">
    <property type="protein sequence ID" value="MEQ2487454.1"/>
    <property type="molecule type" value="Genomic_DNA"/>
</dbReference>
<comment type="cofactor">
    <cofactor evidence="1">
        <name>NAD(+)</name>
        <dbReference type="ChEBI" id="CHEBI:57540"/>
    </cofactor>
</comment>
<dbReference type="Gene3D" id="3.40.50.720">
    <property type="entry name" value="NAD(P)-binding Rossmann-like Domain"/>
    <property type="match status" value="1"/>
</dbReference>
<evidence type="ECO:0000256" key="5">
    <source>
        <dbReference type="ARBA" id="ARBA00023295"/>
    </source>
</evidence>
<gene>
    <name evidence="8" type="ORF">AAAT34_10440</name>
</gene>
<dbReference type="InterPro" id="IPR050463">
    <property type="entry name" value="Gfo/Idh/MocA_oxidrdct_glycsds"/>
</dbReference>
<comment type="caution">
    <text evidence="8">The sequence shown here is derived from an EMBL/GenBank/DDBJ whole genome shotgun (WGS) entry which is preliminary data.</text>
</comment>
<dbReference type="SUPFAM" id="SSF55347">
    <property type="entry name" value="Glyceraldehyde-3-phosphate dehydrogenase-like, C-terminal domain"/>
    <property type="match status" value="1"/>
</dbReference>
<evidence type="ECO:0000256" key="4">
    <source>
        <dbReference type="ARBA" id="ARBA00023027"/>
    </source>
</evidence>
<evidence type="ECO:0000256" key="1">
    <source>
        <dbReference type="ARBA" id="ARBA00001911"/>
    </source>
</evidence>
<reference evidence="8 9" key="1">
    <citation type="submission" date="2024-04" db="EMBL/GenBank/DDBJ databases">
        <title>Human intestinal bacterial collection.</title>
        <authorList>
            <person name="Pauvert C."/>
            <person name="Hitch T.C.A."/>
            <person name="Clavel T."/>
        </authorList>
    </citation>
    <scope>NUCLEOTIDE SEQUENCE [LARGE SCALE GENOMIC DNA]</scope>
    <source>
        <strain evidence="8 9">CLA-AA-H145</strain>
    </source>
</reference>
<dbReference type="PANTHER" id="PTHR43818:SF1">
    <property type="entry name" value="GLYCOSYL HYDROLASE FAMILY 109 PROTEIN"/>
    <property type="match status" value="1"/>
</dbReference>
<evidence type="ECO:0000259" key="6">
    <source>
        <dbReference type="Pfam" id="PF01408"/>
    </source>
</evidence>
<dbReference type="Gene3D" id="3.30.360.10">
    <property type="entry name" value="Dihydrodipicolinate Reductase, domain 2"/>
    <property type="match status" value="1"/>
</dbReference>
<evidence type="ECO:0000259" key="7">
    <source>
        <dbReference type="Pfam" id="PF21252"/>
    </source>
</evidence>
<dbReference type="InterPro" id="IPR036291">
    <property type="entry name" value="NAD(P)-bd_dom_sf"/>
</dbReference>
<evidence type="ECO:0000256" key="2">
    <source>
        <dbReference type="ARBA" id="ARBA00009329"/>
    </source>
</evidence>
<dbReference type="RefSeq" id="WP_215760540.1">
    <property type="nucleotide sequence ID" value="NZ_JAHKBE010000050.1"/>
</dbReference>
<dbReference type="Pfam" id="PF21252">
    <property type="entry name" value="Glyco_hydro_109_C"/>
    <property type="match status" value="1"/>
</dbReference>
<keyword evidence="5" id="KW-0326">Glycosidase</keyword>
<dbReference type="PANTHER" id="PTHR43818">
    <property type="entry name" value="BCDNA.GH03377"/>
    <property type="match status" value="1"/>
</dbReference>
<dbReference type="Proteomes" id="UP001487296">
    <property type="component" value="Unassembled WGS sequence"/>
</dbReference>
<keyword evidence="4" id="KW-0520">NAD</keyword>
<protein>
    <submittedName>
        <fullName evidence="8">Gfo/Idh/MocA family oxidoreductase</fullName>
    </submittedName>
</protein>
<accession>A0ABV1FSR8</accession>
<feature type="domain" description="Glycosyl hydrolase 109 C-terminal" evidence="7">
    <location>
        <begin position="165"/>
        <end position="322"/>
    </location>
</feature>
<evidence type="ECO:0000256" key="3">
    <source>
        <dbReference type="ARBA" id="ARBA00022801"/>
    </source>
</evidence>
<organism evidence="8 9">
    <name type="scientific">Hallella faecis</name>
    <dbReference type="NCBI Taxonomy" id="2841596"/>
    <lineage>
        <taxon>Bacteria</taxon>
        <taxon>Pseudomonadati</taxon>
        <taxon>Bacteroidota</taxon>
        <taxon>Bacteroidia</taxon>
        <taxon>Bacteroidales</taxon>
        <taxon>Prevotellaceae</taxon>
        <taxon>Hallella</taxon>
    </lineage>
</organism>
<dbReference type="InterPro" id="IPR000683">
    <property type="entry name" value="Gfo/Idh/MocA-like_OxRdtase_N"/>
</dbReference>
<keyword evidence="3" id="KW-0378">Hydrolase</keyword>
<evidence type="ECO:0000313" key="8">
    <source>
        <dbReference type="EMBL" id="MEQ2487454.1"/>
    </source>
</evidence>